<dbReference type="PANTHER" id="PTHR45138">
    <property type="entry name" value="REGULATORY COMPONENTS OF SENSORY TRANSDUCTION SYSTEM"/>
    <property type="match status" value="1"/>
</dbReference>
<dbReference type="SUPFAM" id="SSF55073">
    <property type="entry name" value="Nucleotide cyclase"/>
    <property type="match status" value="1"/>
</dbReference>
<name>A0A4R1B1Y3_9PROT</name>
<keyword evidence="3" id="KW-1133">Transmembrane helix</keyword>
<dbReference type="FunFam" id="3.30.70.270:FF:000001">
    <property type="entry name" value="Diguanylate cyclase domain protein"/>
    <property type="match status" value="1"/>
</dbReference>
<dbReference type="Proteomes" id="UP000295443">
    <property type="component" value="Unassembled WGS sequence"/>
</dbReference>
<gene>
    <name evidence="5" type="ORF">EZJ19_14280</name>
</gene>
<evidence type="ECO:0000259" key="4">
    <source>
        <dbReference type="PROSITE" id="PS50887"/>
    </source>
</evidence>
<dbReference type="RefSeq" id="WP_131448734.1">
    <property type="nucleotide sequence ID" value="NZ_SJZB01000049.1"/>
</dbReference>
<comment type="catalytic activity">
    <reaction evidence="2">
        <text>2 GTP = 3',3'-c-di-GMP + 2 diphosphate</text>
        <dbReference type="Rhea" id="RHEA:24898"/>
        <dbReference type="ChEBI" id="CHEBI:33019"/>
        <dbReference type="ChEBI" id="CHEBI:37565"/>
        <dbReference type="ChEBI" id="CHEBI:58805"/>
        <dbReference type="EC" id="2.7.7.65"/>
    </reaction>
</comment>
<accession>A0A4R1B1Y3</accession>
<dbReference type="EMBL" id="SJZB01000049">
    <property type="protein sequence ID" value="TCJ11821.1"/>
    <property type="molecule type" value="Genomic_DNA"/>
</dbReference>
<dbReference type="InterPro" id="IPR050469">
    <property type="entry name" value="Diguanylate_Cyclase"/>
</dbReference>
<comment type="caution">
    <text evidence="5">The sequence shown here is derived from an EMBL/GenBank/DDBJ whole genome shotgun (WGS) entry which is preliminary data.</text>
</comment>
<protein>
    <recommendedName>
        <fullName evidence="1">diguanylate cyclase</fullName>
        <ecNumber evidence="1">2.7.7.65</ecNumber>
    </recommendedName>
</protein>
<dbReference type="Gene3D" id="3.30.70.270">
    <property type="match status" value="1"/>
</dbReference>
<dbReference type="GO" id="GO:0052621">
    <property type="term" value="F:diguanylate cyclase activity"/>
    <property type="evidence" value="ECO:0007669"/>
    <property type="project" value="UniProtKB-EC"/>
</dbReference>
<dbReference type="Pfam" id="PF00990">
    <property type="entry name" value="GGDEF"/>
    <property type="match status" value="1"/>
</dbReference>
<dbReference type="NCBIfam" id="TIGR00254">
    <property type="entry name" value="GGDEF"/>
    <property type="match status" value="1"/>
</dbReference>
<dbReference type="SMART" id="SM00267">
    <property type="entry name" value="GGDEF"/>
    <property type="match status" value="1"/>
</dbReference>
<dbReference type="PANTHER" id="PTHR45138:SF9">
    <property type="entry name" value="DIGUANYLATE CYCLASE DGCM-RELATED"/>
    <property type="match status" value="1"/>
</dbReference>
<feature type="transmembrane region" description="Helical" evidence="3">
    <location>
        <begin position="57"/>
        <end position="74"/>
    </location>
</feature>
<dbReference type="InterPro" id="IPR029787">
    <property type="entry name" value="Nucleotide_cyclase"/>
</dbReference>
<organism evidence="5 6">
    <name type="scientific">Parasulfuritortus cantonensis</name>
    <dbReference type="NCBI Taxonomy" id="2528202"/>
    <lineage>
        <taxon>Bacteria</taxon>
        <taxon>Pseudomonadati</taxon>
        <taxon>Pseudomonadota</taxon>
        <taxon>Betaproteobacteria</taxon>
        <taxon>Nitrosomonadales</taxon>
        <taxon>Thiobacillaceae</taxon>
        <taxon>Parasulfuritortus</taxon>
    </lineage>
</organism>
<dbReference type="OrthoDB" id="9813903at2"/>
<dbReference type="PROSITE" id="PS50887">
    <property type="entry name" value="GGDEF"/>
    <property type="match status" value="1"/>
</dbReference>
<evidence type="ECO:0000313" key="5">
    <source>
        <dbReference type="EMBL" id="TCJ11821.1"/>
    </source>
</evidence>
<evidence type="ECO:0000256" key="2">
    <source>
        <dbReference type="ARBA" id="ARBA00034247"/>
    </source>
</evidence>
<evidence type="ECO:0000313" key="6">
    <source>
        <dbReference type="Proteomes" id="UP000295443"/>
    </source>
</evidence>
<dbReference type="EC" id="2.7.7.65" evidence="1"/>
<sequence length="280" mass="31634">MKSLSRQASYGEVLLGLTGALLFWILDAVIKKFLIGCELPFLTILFAPGLMEFATRLLATALLLLLVLAAAWLIRRKEDSLAQLEHGRFLLEEMAIELGHKNEKLSAEITRRKAIEERLATLADTDELTGIYNRRKFDELLGIELRQEPRYQRGLSLMMLDIDHFKEINDRYGHAVGDEVLKELAYLVEDIRREADTFFRVGGEEFCLITFASNGANLETACEKIRKAISAHAFETIEHLTVSVGATQFKPGDSRETLCKRTDDALYKAKQSGRDRVVIG</sequence>
<feature type="transmembrane region" description="Helical" evidence="3">
    <location>
        <begin position="6"/>
        <end position="26"/>
    </location>
</feature>
<proteinExistence type="predicted"/>
<keyword evidence="6" id="KW-1185">Reference proteome</keyword>
<reference evidence="5 6" key="1">
    <citation type="submission" date="2019-03" db="EMBL/GenBank/DDBJ databases">
        <title>Genome sequence of Thiobacillaceae bacterium LSR1, a sulfur-oxidizing bacterium isolated from freshwater sediment.</title>
        <authorList>
            <person name="Li S."/>
        </authorList>
    </citation>
    <scope>NUCLEOTIDE SEQUENCE [LARGE SCALE GENOMIC DNA]</scope>
    <source>
        <strain evidence="5 6">LSR1</strain>
    </source>
</reference>
<evidence type="ECO:0000256" key="3">
    <source>
        <dbReference type="SAM" id="Phobius"/>
    </source>
</evidence>
<dbReference type="InterPro" id="IPR043128">
    <property type="entry name" value="Rev_trsase/Diguanyl_cyclase"/>
</dbReference>
<feature type="domain" description="GGDEF" evidence="4">
    <location>
        <begin position="153"/>
        <end position="280"/>
    </location>
</feature>
<dbReference type="AlphaFoldDB" id="A0A4R1B1Y3"/>
<keyword evidence="3" id="KW-0472">Membrane</keyword>
<evidence type="ECO:0000256" key="1">
    <source>
        <dbReference type="ARBA" id="ARBA00012528"/>
    </source>
</evidence>
<keyword evidence="3" id="KW-0812">Transmembrane</keyword>
<dbReference type="InterPro" id="IPR000160">
    <property type="entry name" value="GGDEF_dom"/>
</dbReference>
<dbReference type="CDD" id="cd01949">
    <property type="entry name" value="GGDEF"/>
    <property type="match status" value="1"/>
</dbReference>